<sequence length="146" mass="16556">MDATTVMPTPTVAIQHVTKASSNEILKKFIELASPDRPSKKSSRLSKRQKIYAQSLTLITCESSEFIGTLVIQRKSLLPPILSGHRSSGTRKLISHIKVGRAQLRSRNRSVFETIEKTWQRTLDGAPKMLKEKQYNRHKRLLSDTT</sequence>
<dbReference type="PANTHER" id="PTHR36355">
    <property type="entry name" value="EXPRESSED PROTEIN"/>
    <property type="match status" value="1"/>
</dbReference>
<dbReference type="AlphaFoldDB" id="A0AAU9MKN0"/>
<name>A0AAU9MKN0_9ASTR</name>
<accession>A0AAU9MKN0</accession>
<keyword evidence="2" id="KW-1185">Reference proteome</keyword>
<proteinExistence type="predicted"/>
<evidence type="ECO:0000313" key="1">
    <source>
        <dbReference type="EMBL" id="CAH1427495.1"/>
    </source>
</evidence>
<dbReference type="Proteomes" id="UP001157418">
    <property type="component" value="Unassembled WGS sequence"/>
</dbReference>
<dbReference type="PANTHER" id="PTHR36355:SF1">
    <property type="entry name" value="EXPRESSED PROTEIN"/>
    <property type="match status" value="1"/>
</dbReference>
<gene>
    <name evidence="1" type="ORF">LVIROSA_LOCUS14498</name>
</gene>
<evidence type="ECO:0000313" key="2">
    <source>
        <dbReference type="Proteomes" id="UP001157418"/>
    </source>
</evidence>
<comment type="caution">
    <text evidence="1">The sequence shown here is derived from an EMBL/GenBank/DDBJ whole genome shotgun (WGS) entry which is preliminary data.</text>
</comment>
<dbReference type="EMBL" id="CAKMRJ010002223">
    <property type="protein sequence ID" value="CAH1427495.1"/>
    <property type="molecule type" value="Genomic_DNA"/>
</dbReference>
<protein>
    <submittedName>
        <fullName evidence="1">Uncharacterized protein</fullName>
    </submittedName>
</protein>
<organism evidence="1 2">
    <name type="scientific">Lactuca virosa</name>
    <dbReference type="NCBI Taxonomy" id="75947"/>
    <lineage>
        <taxon>Eukaryota</taxon>
        <taxon>Viridiplantae</taxon>
        <taxon>Streptophyta</taxon>
        <taxon>Embryophyta</taxon>
        <taxon>Tracheophyta</taxon>
        <taxon>Spermatophyta</taxon>
        <taxon>Magnoliopsida</taxon>
        <taxon>eudicotyledons</taxon>
        <taxon>Gunneridae</taxon>
        <taxon>Pentapetalae</taxon>
        <taxon>asterids</taxon>
        <taxon>campanulids</taxon>
        <taxon>Asterales</taxon>
        <taxon>Asteraceae</taxon>
        <taxon>Cichorioideae</taxon>
        <taxon>Cichorieae</taxon>
        <taxon>Lactucinae</taxon>
        <taxon>Lactuca</taxon>
    </lineage>
</organism>
<reference evidence="1 2" key="1">
    <citation type="submission" date="2022-01" db="EMBL/GenBank/DDBJ databases">
        <authorList>
            <person name="Xiong W."/>
            <person name="Schranz E."/>
        </authorList>
    </citation>
    <scope>NUCLEOTIDE SEQUENCE [LARGE SCALE GENOMIC DNA]</scope>
</reference>